<accession>A0AAV4RRY6</accession>
<organism evidence="1 2">
    <name type="scientific">Caerostris extrusa</name>
    <name type="common">Bark spider</name>
    <name type="synonym">Caerostris bankana</name>
    <dbReference type="NCBI Taxonomy" id="172846"/>
    <lineage>
        <taxon>Eukaryota</taxon>
        <taxon>Metazoa</taxon>
        <taxon>Ecdysozoa</taxon>
        <taxon>Arthropoda</taxon>
        <taxon>Chelicerata</taxon>
        <taxon>Arachnida</taxon>
        <taxon>Araneae</taxon>
        <taxon>Araneomorphae</taxon>
        <taxon>Entelegynae</taxon>
        <taxon>Araneoidea</taxon>
        <taxon>Araneidae</taxon>
        <taxon>Caerostris</taxon>
    </lineage>
</organism>
<reference evidence="1 2" key="1">
    <citation type="submission" date="2021-06" db="EMBL/GenBank/DDBJ databases">
        <title>Caerostris extrusa draft genome.</title>
        <authorList>
            <person name="Kono N."/>
            <person name="Arakawa K."/>
        </authorList>
    </citation>
    <scope>NUCLEOTIDE SEQUENCE [LARGE SCALE GENOMIC DNA]</scope>
</reference>
<dbReference type="Proteomes" id="UP001054945">
    <property type="component" value="Unassembled WGS sequence"/>
</dbReference>
<evidence type="ECO:0000313" key="1">
    <source>
        <dbReference type="EMBL" id="GIY24334.1"/>
    </source>
</evidence>
<keyword evidence="2" id="KW-1185">Reference proteome</keyword>
<evidence type="ECO:0000313" key="2">
    <source>
        <dbReference type="Proteomes" id="UP001054945"/>
    </source>
</evidence>
<dbReference type="EMBL" id="BPLR01008386">
    <property type="protein sequence ID" value="GIY24334.1"/>
    <property type="molecule type" value="Genomic_DNA"/>
</dbReference>
<comment type="caution">
    <text evidence="1">The sequence shown here is derived from an EMBL/GenBank/DDBJ whole genome shotgun (WGS) entry which is preliminary data.</text>
</comment>
<gene>
    <name evidence="1" type="ORF">CEXT_267281</name>
</gene>
<proteinExistence type="predicted"/>
<name>A0AAV4RRY6_CAEEX</name>
<sequence length="91" mass="10590">MFYARDYSIPIRRSGKTFRTLDGCLRRDYKKVMSHPVLERIKRGIKLSLPLTVARGPPIISLEDYHVSELRFTLCMTMSLFIPSDLEITVQ</sequence>
<dbReference type="AlphaFoldDB" id="A0AAV4RRY6"/>
<protein>
    <submittedName>
        <fullName evidence="1">Uncharacterized protein</fullName>
    </submittedName>
</protein>